<reference evidence="1" key="1">
    <citation type="submission" date="2024-07" db="EMBL/GenBank/DDBJ databases">
        <authorList>
            <person name="Yu S.T."/>
        </authorList>
    </citation>
    <scope>NUCLEOTIDE SEQUENCE</scope>
    <source>
        <strain evidence="1">R02</strain>
    </source>
</reference>
<dbReference type="EMBL" id="CP163429">
    <property type="protein sequence ID" value="XDP98058.1"/>
    <property type="molecule type" value="Genomic_DNA"/>
</dbReference>
<dbReference type="AlphaFoldDB" id="A0AB39LG75"/>
<proteinExistence type="predicted"/>
<organism evidence="1">
    <name type="scientific">Streptomyces sp. R02</name>
    <dbReference type="NCBI Taxonomy" id="3238623"/>
    <lineage>
        <taxon>Bacteria</taxon>
        <taxon>Bacillati</taxon>
        <taxon>Actinomycetota</taxon>
        <taxon>Actinomycetes</taxon>
        <taxon>Kitasatosporales</taxon>
        <taxon>Streptomycetaceae</taxon>
        <taxon>Streptomyces</taxon>
    </lineage>
</organism>
<sequence>MPTATATVLEQRRHAPYENWRPPVIGVSLLVPVGADCITVVDLRGMLMLPVGGLHDGQTPEEAGNRVHTDPSGRLRLVRCVAVDCVQTRRRKVITHVMAAAPMTRGAVEALVYRDPRAVVRVMPTLQVLDQWPTGRSRLLISLQAMATGDTACIDSGVVQAQLPPALGA</sequence>
<gene>
    <name evidence="1" type="ORF">AB5J57_00255</name>
    <name evidence="2" type="ORF">AB5J57_33310</name>
</gene>
<dbReference type="RefSeq" id="WP_369153910.1">
    <property type="nucleotide sequence ID" value="NZ_CP163429.1"/>
</dbReference>
<name>A0AB39LG75_9ACTN</name>
<protein>
    <submittedName>
        <fullName evidence="1">Uncharacterized protein</fullName>
    </submittedName>
</protein>
<dbReference type="EMBL" id="CP163429">
    <property type="protein sequence ID" value="XDP92045.1"/>
    <property type="molecule type" value="Genomic_DNA"/>
</dbReference>
<accession>A0AB39LG75</accession>
<evidence type="ECO:0000313" key="1">
    <source>
        <dbReference type="EMBL" id="XDP92045.1"/>
    </source>
</evidence>
<evidence type="ECO:0000313" key="2">
    <source>
        <dbReference type="EMBL" id="XDP98058.1"/>
    </source>
</evidence>